<evidence type="ECO:0000256" key="1">
    <source>
        <dbReference type="SAM" id="MobiDB-lite"/>
    </source>
</evidence>
<protein>
    <submittedName>
        <fullName evidence="2">Uncharacterized protein</fullName>
    </submittedName>
</protein>
<reference evidence="2 3" key="1">
    <citation type="journal article" date="2014" name="Agronomy (Basel)">
        <title>A Draft Genome Sequence for Ensete ventricosum, the Drought-Tolerant Tree Against Hunger.</title>
        <authorList>
            <person name="Harrison J."/>
            <person name="Moore K.A."/>
            <person name="Paszkiewicz K."/>
            <person name="Jones T."/>
            <person name="Grant M."/>
            <person name="Ambacheew D."/>
            <person name="Muzemil S."/>
            <person name="Studholme D.J."/>
        </authorList>
    </citation>
    <scope>NUCLEOTIDE SEQUENCE [LARGE SCALE GENOMIC DNA]</scope>
</reference>
<accession>A0A426ZFS3</accession>
<dbReference type="EMBL" id="AMZH03006839">
    <property type="protein sequence ID" value="RRT62819.1"/>
    <property type="molecule type" value="Genomic_DNA"/>
</dbReference>
<organism evidence="2 3">
    <name type="scientific">Ensete ventricosum</name>
    <name type="common">Abyssinian banana</name>
    <name type="synonym">Musa ensete</name>
    <dbReference type="NCBI Taxonomy" id="4639"/>
    <lineage>
        <taxon>Eukaryota</taxon>
        <taxon>Viridiplantae</taxon>
        <taxon>Streptophyta</taxon>
        <taxon>Embryophyta</taxon>
        <taxon>Tracheophyta</taxon>
        <taxon>Spermatophyta</taxon>
        <taxon>Magnoliopsida</taxon>
        <taxon>Liliopsida</taxon>
        <taxon>Zingiberales</taxon>
        <taxon>Musaceae</taxon>
        <taxon>Ensete</taxon>
    </lineage>
</organism>
<name>A0A426ZFS3_ENSVE</name>
<evidence type="ECO:0000313" key="3">
    <source>
        <dbReference type="Proteomes" id="UP000287651"/>
    </source>
</evidence>
<proteinExistence type="predicted"/>
<gene>
    <name evidence="2" type="ORF">B296_00016712</name>
</gene>
<sequence>MTKLALRRSRLEVEVRGILKVLRRNGRKKVPLLWARAERSCTEAFNECGLAFTAVLLSPPPTCCQSPHPSAVALLPSLIAADTVVIFLPSSITIANHLIRQPLPCSPPQSLSSATHSDVSRAHRRSLPQP</sequence>
<dbReference type="Proteomes" id="UP000287651">
    <property type="component" value="Unassembled WGS sequence"/>
</dbReference>
<dbReference type="AlphaFoldDB" id="A0A426ZFS3"/>
<feature type="region of interest" description="Disordered" evidence="1">
    <location>
        <begin position="106"/>
        <end position="130"/>
    </location>
</feature>
<comment type="caution">
    <text evidence="2">The sequence shown here is derived from an EMBL/GenBank/DDBJ whole genome shotgun (WGS) entry which is preliminary data.</text>
</comment>
<evidence type="ECO:0000313" key="2">
    <source>
        <dbReference type="EMBL" id="RRT62819.1"/>
    </source>
</evidence>